<evidence type="ECO:0000313" key="2">
    <source>
        <dbReference type="Proteomes" id="UP001055879"/>
    </source>
</evidence>
<dbReference type="EMBL" id="CM042049">
    <property type="protein sequence ID" value="KAI3746015.1"/>
    <property type="molecule type" value="Genomic_DNA"/>
</dbReference>
<proteinExistence type="predicted"/>
<name>A0ACB9DHP0_ARCLA</name>
<organism evidence="1 2">
    <name type="scientific">Arctium lappa</name>
    <name type="common">Greater burdock</name>
    <name type="synonym">Lappa major</name>
    <dbReference type="NCBI Taxonomy" id="4217"/>
    <lineage>
        <taxon>Eukaryota</taxon>
        <taxon>Viridiplantae</taxon>
        <taxon>Streptophyta</taxon>
        <taxon>Embryophyta</taxon>
        <taxon>Tracheophyta</taxon>
        <taxon>Spermatophyta</taxon>
        <taxon>Magnoliopsida</taxon>
        <taxon>eudicotyledons</taxon>
        <taxon>Gunneridae</taxon>
        <taxon>Pentapetalae</taxon>
        <taxon>asterids</taxon>
        <taxon>campanulids</taxon>
        <taxon>Asterales</taxon>
        <taxon>Asteraceae</taxon>
        <taxon>Carduoideae</taxon>
        <taxon>Cardueae</taxon>
        <taxon>Arctiinae</taxon>
        <taxon>Arctium</taxon>
    </lineage>
</organism>
<keyword evidence="2" id="KW-1185">Reference proteome</keyword>
<gene>
    <name evidence="1" type="ORF">L6452_08430</name>
</gene>
<sequence length="376" mass="43609">MGKIDKVKKWREALAAAANLSGWHILKTVDRDESAFIDKIVQEIFSGIRPRVCSSFPNSRLWQLEQIHDFISRNKKLKAIEAIVVPYKQHNVEKYDDELGFRANVFESMKNLRLLDIDQKFTSREPTILPDDLQWLRWNEYPFSSLPLAHMRKLVGLEMLYGRIKHLWKGQEILPNLKYLDKMLQESFLERCAAVDHRLSIAIPGSKIPSWFKEEQHGHQITLKLPHKWHTQIMGFAVCGLFQGAQMGRCSPEIIFTIVNDEKSIPKSEVDCITASTAAENGNVWISYMPFGYFQQMYHDSEREDWSRIEGNLVMSLRLQGGEEAVRCGAHIVYKQDVESIQEVITCIPDYRNLEYSHGSGNIRVCLEMYMSPWCL</sequence>
<dbReference type="Proteomes" id="UP001055879">
    <property type="component" value="Linkage Group LG03"/>
</dbReference>
<accession>A0ACB9DHP0</accession>
<comment type="caution">
    <text evidence="1">The sequence shown here is derived from an EMBL/GenBank/DDBJ whole genome shotgun (WGS) entry which is preliminary data.</text>
</comment>
<evidence type="ECO:0000313" key="1">
    <source>
        <dbReference type="EMBL" id="KAI3746015.1"/>
    </source>
</evidence>
<reference evidence="2" key="1">
    <citation type="journal article" date="2022" name="Mol. Ecol. Resour.">
        <title>The genomes of chicory, endive, great burdock and yacon provide insights into Asteraceae palaeo-polyploidization history and plant inulin production.</title>
        <authorList>
            <person name="Fan W."/>
            <person name="Wang S."/>
            <person name="Wang H."/>
            <person name="Wang A."/>
            <person name="Jiang F."/>
            <person name="Liu H."/>
            <person name="Zhao H."/>
            <person name="Xu D."/>
            <person name="Zhang Y."/>
        </authorList>
    </citation>
    <scope>NUCLEOTIDE SEQUENCE [LARGE SCALE GENOMIC DNA]</scope>
    <source>
        <strain evidence="2">cv. Niubang</strain>
    </source>
</reference>
<reference evidence="1 2" key="2">
    <citation type="journal article" date="2022" name="Mol. Ecol. Resour.">
        <title>The genomes of chicory, endive, great burdock and yacon provide insights into Asteraceae paleo-polyploidization history and plant inulin production.</title>
        <authorList>
            <person name="Fan W."/>
            <person name="Wang S."/>
            <person name="Wang H."/>
            <person name="Wang A."/>
            <person name="Jiang F."/>
            <person name="Liu H."/>
            <person name="Zhao H."/>
            <person name="Xu D."/>
            <person name="Zhang Y."/>
        </authorList>
    </citation>
    <scope>NUCLEOTIDE SEQUENCE [LARGE SCALE GENOMIC DNA]</scope>
    <source>
        <strain evidence="2">cv. Niubang</strain>
    </source>
</reference>
<protein>
    <submittedName>
        <fullName evidence="1">Uncharacterized protein</fullName>
    </submittedName>
</protein>